<dbReference type="Proteomes" id="UP001162164">
    <property type="component" value="Unassembled WGS sequence"/>
</dbReference>
<keyword evidence="2" id="KW-1185">Reference proteome</keyword>
<organism evidence="1 2">
    <name type="scientific">Molorchus minor</name>
    <dbReference type="NCBI Taxonomy" id="1323400"/>
    <lineage>
        <taxon>Eukaryota</taxon>
        <taxon>Metazoa</taxon>
        <taxon>Ecdysozoa</taxon>
        <taxon>Arthropoda</taxon>
        <taxon>Hexapoda</taxon>
        <taxon>Insecta</taxon>
        <taxon>Pterygota</taxon>
        <taxon>Neoptera</taxon>
        <taxon>Endopterygota</taxon>
        <taxon>Coleoptera</taxon>
        <taxon>Polyphaga</taxon>
        <taxon>Cucujiformia</taxon>
        <taxon>Chrysomeloidea</taxon>
        <taxon>Cerambycidae</taxon>
        <taxon>Lamiinae</taxon>
        <taxon>Monochamini</taxon>
        <taxon>Molorchus</taxon>
    </lineage>
</organism>
<reference evidence="1" key="1">
    <citation type="journal article" date="2023" name="Insect Mol. Biol.">
        <title>Genome sequencing provides insights into the evolution of gene families encoding plant cell wall-degrading enzymes in longhorned beetles.</title>
        <authorList>
            <person name="Shin N.R."/>
            <person name="Okamura Y."/>
            <person name="Kirsch R."/>
            <person name="Pauchet Y."/>
        </authorList>
    </citation>
    <scope>NUCLEOTIDE SEQUENCE</scope>
    <source>
        <strain evidence="1">MMC_N1</strain>
    </source>
</reference>
<sequence length="124" mass="14150">MLYILCRLVWYNNVFHCSSCYNLVTRSRGGAKFSFCLGFMIVFTEAKVLLCTSTWADFVVNKKEKKNSSVGVLNICIADASQDGSYFGEGAKKLQELRALNSRNQALDYTTYTFRLVFKIKQKL</sequence>
<name>A0ABQ9JRW8_9CUCU</name>
<protein>
    <submittedName>
        <fullName evidence="1">Uncharacterized protein</fullName>
    </submittedName>
</protein>
<dbReference type="EMBL" id="JAPWTJ010000248">
    <property type="protein sequence ID" value="KAJ8980624.1"/>
    <property type="molecule type" value="Genomic_DNA"/>
</dbReference>
<gene>
    <name evidence="1" type="ORF">NQ317_011700</name>
</gene>
<evidence type="ECO:0000313" key="2">
    <source>
        <dbReference type="Proteomes" id="UP001162164"/>
    </source>
</evidence>
<evidence type="ECO:0000313" key="1">
    <source>
        <dbReference type="EMBL" id="KAJ8980624.1"/>
    </source>
</evidence>
<proteinExistence type="predicted"/>
<accession>A0ABQ9JRW8</accession>
<comment type="caution">
    <text evidence="1">The sequence shown here is derived from an EMBL/GenBank/DDBJ whole genome shotgun (WGS) entry which is preliminary data.</text>
</comment>